<dbReference type="Pfam" id="PF01569">
    <property type="entry name" value="PAP2"/>
    <property type="match status" value="1"/>
</dbReference>
<dbReference type="Gene3D" id="1.20.144.10">
    <property type="entry name" value="Phosphatidic acid phosphatase type 2/haloperoxidase"/>
    <property type="match status" value="1"/>
</dbReference>
<dbReference type="AlphaFoldDB" id="A0A212K4M0"/>
<feature type="transmembrane region" description="Helical" evidence="1">
    <location>
        <begin position="152"/>
        <end position="170"/>
    </location>
</feature>
<gene>
    <name evidence="3" type="ORF">KM92DES2_12222</name>
</gene>
<feature type="transmembrane region" description="Helical" evidence="1">
    <location>
        <begin position="99"/>
        <end position="119"/>
    </location>
</feature>
<dbReference type="PANTHER" id="PTHR14969">
    <property type="entry name" value="SPHINGOSINE-1-PHOSPHATE PHOSPHOHYDROLASE"/>
    <property type="match status" value="1"/>
</dbReference>
<evidence type="ECO:0000259" key="2">
    <source>
        <dbReference type="SMART" id="SM00014"/>
    </source>
</evidence>
<keyword evidence="1" id="KW-1133">Transmembrane helix</keyword>
<accession>A0A212K4M0</accession>
<dbReference type="InterPro" id="IPR036938">
    <property type="entry name" value="PAP2/HPO_sf"/>
</dbReference>
<dbReference type="PANTHER" id="PTHR14969:SF13">
    <property type="entry name" value="AT30094P"/>
    <property type="match status" value="1"/>
</dbReference>
<protein>
    <submittedName>
        <fullName evidence="3">Phosphoesterase PA-phosphatase related</fullName>
    </submittedName>
</protein>
<feature type="transmembrane region" description="Helical" evidence="1">
    <location>
        <begin position="57"/>
        <end position="79"/>
    </location>
</feature>
<keyword evidence="1" id="KW-0472">Membrane</keyword>
<evidence type="ECO:0000256" key="1">
    <source>
        <dbReference type="SAM" id="Phobius"/>
    </source>
</evidence>
<dbReference type="InterPro" id="IPR000326">
    <property type="entry name" value="PAP2/HPO"/>
</dbReference>
<feature type="transmembrane region" description="Helical" evidence="1">
    <location>
        <begin position="21"/>
        <end position="45"/>
    </location>
</feature>
<reference evidence="3" key="1">
    <citation type="submission" date="2016-04" db="EMBL/GenBank/DDBJ databases">
        <authorList>
            <person name="Evans L.H."/>
            <person name="Alamgir A."/>
            <person name="Owens N."/>
            <person name="Weber N.D."/>
            <person name="Virtaneva K."/>
            <person name="Barbian K."/>
            <person name="Babar A."/>
            <person name="Rosenke K."/>
        </authorList>
    </citation>
    <scope>NUCLEOTIDE SEQUENCE</scope>
    <source>
        <strain evidence="3">92-2</strain>
    </source>
</reference>
<keyword evidence="1" id="KW-0812">Transmembrane</keyword>
<sequence length="186" mass="19701">MMSLNHQIFLAVNASDAASPFAVWAGTMLAEWPVGIAMLLALLAVVRQKPRGVAVALALRVVLTVAVSMGSACLIRMFHCNPRPFVLGLGRMLIAHDPTSSFPSLHATFLFSMAFALLLQKGSRGIALFVMLLGGATAWARIFVGVHYPLDMAGAFLTACLAAVAVNFCFQRARGGWAVKNGGARG</sequence>
<feature type="transmembrane region" description="Helical" evidence="1">
    <location>
        <begin position="126"/>
        <end position="146"/>
    </location>
</feature>
<dbReference type="SMART" id="SM00014">
    <property type="entry name" value="acidPPc"/>
    <property type="match status" value="1"/>
</dbReference>
<organism evidence="3">
    <name type="scientific">uncultured Desulfovibrio sp</name>
    <dbReference type="NCBI Taxonomy" id="167968"/>
    <lineage>
        <taxon>Bacteria</taxon>
        <taxon>Pseudomonadati</taxon>
        <taxon>Thermodesulfobacteriota</taxon>
        <taxon>Desulfovibrionia</taxon>
        <taxon>Desulfovibrionales</taxon>
        <taxon>Desulfovibrionaceae</taxon>
        <taxon>Desulfovibrio</taxon>
        <taxon>environmental samples</taxon>
    </lineage>
</organism>
<feature type="domain" description="Phosphatidic acid phosphatase type 2/haloperoxidase" evidence="2">
    <location>
        <begin position="58"/>
        <end position="167"/>
    </location>
</feature>
<evidence type="ECO:0000313" key="3">
    <source>
        <dbReference type="EMBL" id="SBW06680.1"/>
    </source>
</evidence>
<dbReference type="EMBL" id="FLUP01000001">
    <property type="protein sequence ID" value="SBW06680.1"/>
    <property type="molecule type" value="Genomic_DNA"/>
</dbReference>
<proteinExistence type="predicted"/>
<dbReference type="RefSeq" id="WP_227119184.1">
    <property type="nucleotide sequence ID" value="NZ_LT598928.1"/>
</dbReference>
<dbReference type="SUPFAM" id="SSF48317">
    <property type="entry name" value="Acid phosphatase/Vanadium-dependent haloperoxidase"/>
    <property type="match status" value="1"/>
</dbReference>
<name>A0A212K4M0_9BACT</name>